<dbReference type="InterPro" id="IPR011765">
    <property type="entry name" value="Pept_M16_N"/>
</dbReference>
<dbReference type="InterPro" id="IPR007863">
    <property type="entry name" value="Peptidase_M16_C"/>
</dbReference>
<name>A0ABT5TBF1_9RHOB</name>
<accession>A0ABT5TBF1</accession>
<gene>
    <name evidence="4" type="ORF">PUT78_15205</name>
</gene>
<evidence type="ECO:0000313" key="5">
    <source>
        <dbReference type="Proteomes" id="UP001431784"/>
    </source>
</evidence>
<feature type="chain" id="PRO_5045604333" evidence="1">
    <location>
        <begin position="22"/>
        <end position="435"/>
    </location>
</feature>
<dbReference type="PANTHER" id="PTHR11851">
    <property type="entry name" value="METALLOPROTEASE"/>
    <property type="match status" value="1"/>
</dbReference>
<reference evidence="4" key="1">
    <citation type="submission" date="2023-02" db="EMBL/GenBank/DDBJ databases">
        <title>Description of Roseinatronobacter alkalisoli sp. nov., an alkaliphilic bacerium isolated from soda soil.</title>
        <authorList>
            <person name="Wei W."/>
        </authorList>
    </citation>
    <scope>NUCLEOTIDE SEQUENCE</scope>
    <source>
        <strain evidence="4">HJB301</strain>
    </source>
</reference>
<keyword evidence="5" id="KW-1185">Reference proteome</keyword>
<dbReference type="Pfam" id="PF05193">
    <property type="entry name" value="Peptidase_M16_C"/>
    <property type="match status" value="1"/>
</dbReference>
<organism evidence="4 5">
    <name type="scientific">Roseinatronobacter alkalisoli</name>
    <dbReference type="NCBI Taxonomy" id="3028235"/>
    <lineage>
        <taxon>Bacteria</taxon>
        <taxon>Pseudomonadati</taxon>
        <taxon>Pseudomonadota</taxon>
        <taxon>Alphaproteobacteria</taxon>
        <taxon>Rhodobacterales</taxon>
        <taxon>Paracoccaceae</taxon>
        <taxon>Roseinatronobacter</taxon>
    </lineage>
</organism>
<evidence type="ECO:0000259" key="2">
    <source>
        <dbReference type="Pfam" id="PF00675"/>
    </source>
</evidence>
<dbReference type="InterPro" id="IPR011249">
    <property type="entry name" value="Metalloenz_LuxS/M16"/>
</dbReference>
<sequence>MTRLLALTLGLFVLLAAPLRAEVAITPVTSDSGLQAWLVEERSIPIVTLELIFAGGSTLDDDATAGATSLMTALLSEGAGDMDAQEFAARSEELAARIGFNAGRDTVSVSVQFLTDDADAVIDHLRLALTDPRFDADAVERVRGQMVSKLRRDALDPNTLASRAFAQAAYGEHPYGRASDGSVETVAALDRDTLIAAHQGAIARDRVFIGAAGDIGAEELARLLDRLFDGIPEQGAEIPARAEFAAPPGIEVIPFDGPQSVIAFGHDGIARDDPDFLTAYVLNEVFGGGRFGTRLMESLRVQRGLTYGVGSFLAAGLLGESYQGRMSTDNANAAAAIELLREEWAQIAEHGISDDDLSRIQTYLTGAYPLRFDGNAAIASTMASMQYQGFDIDYVNIRNDLIDALTVEQVNAMAARLYDADALYFVVVGQPEGLE</sequence>
<feature type="signal peptide" evidence="1">
    <location>
        <begin position="1"/>
        <end position="21"/>
    </location>
</feature>
<dbReference type="PANTHER" id="PTHR11851:SF224">
    <property type="entry name" value="PROCESSING PROTEASE"/>
    <property type="match status" value="1"/>
</dbReference>
<feature type="domain" description="Peptidase M16 N-terminal" evidence="2">
    <location>
        <begin position="43"/>
        <end position="177"/>
    </location>
</feature>
<dbReference type="Pfam" id="PF00675">
    <property type="entry name" value="Peptidase_M16"/>
    <property type="match status" value="1"/>
</dbReference>
<keyword evidence="1" id="KW-0732">Signal</keyword>
<proteinExistence type="predicted"/>
<evidence type="ECO:0000259" key="3">
    <source>
        <dbReference type="Pfam" id="PF05193"/>
    </source>
</evidence>
<evidence type="ECO:0000256" key="1">
    <source>
        <dbReference type="SAM" id="SignalP"/>
    </source>
</evidence>
<dbReference type="InterPro" id="IPR050361">
    <property type="entry name" value="MPP/UQCRC_Complex"/>
</dbReference>
<dbReference type="RefSeq" id="WP_274353117.1">
    <property type="nucleotide sequence ID" value="NZ_JAQZSM010000015.1"/>
</dbReference>
<dbReference type="SUPFAM" id="SSF63411">
    <property type="entry name" value="LuxS/MPP-like metallohydrolase"/>
    <property type="match status" value="2"/>
</dbReference>
<feature type="domain" description="Peptidase M16 C-terminal" evidence="3">
    <location>
        <begin position="189"/>
        <end position="362"/>
    </location>
</feature>
<evidence type="ECO:0000313" key="4">
    <source>
        <dbReference type="EMBL" id="MDD7972446.1"/>
    </source>
</evidence>
<dbReference type="Proteomes" id="UP001431784">
    <property type="component" value="Unassembled WGS sequence"/>
</dbReference>
<dbReference type="EMBL" id="JAQZSM010000015">
    <property type="protein sequence ID" value="MDD7972446.1"/>
    <property type="molecule type" value="Genomic_DNA"/>
</dbReference>
<protein>
    <submittedName>
        <fullName evidence="4">Pitrilysin family protein</fullName>
    </submittedName>
</protein>
<dbReference type="Gene3D" id="3.30.830.10">
    <property type="entry name" value="Metalloenzyme, LuxS/M16 peptidase-like"/>
    <property type="match status" value="2"/>
</dbReference>
<comment type="caution">
    <text evidence="4">The sequence shown here is derived from an EMBL/GenBank/DDBJ whole genome shotgun (WGS) entry which is preliminary data.</text>
</comment>